<proteinExistence type="predicted"/>
<keyword evidence="2" id="KW-1185">Reference proteome</keyword>
<organism evidence="1 2">
    <name type="scientific">Actinoalloteichus caeruleus DSM 43889</name>
    <dbReference type="NCBI Taxonomy" id="1120930"/>
    <lineage>
        <taxon>Bacteria</taxon>
        <taxon>Bacillati</taxon>
        <taxon>Actinomycetota</taxon>
        <taxon>Actinomycetes</taxon>
        <taxon>Pseudonocardiales</taxon>
        <taxon>Pseudonocardiaceae</taxon>
        <taxon>Actinoalloteichus</taxon>
        <taxon>Actinoalloteichus cyanogriseus</taxon>
    </lineage>
</organism>
<protein>
    <submittedName>
        <fullName evidence="1">Uncharacterized protein</fullName>
    </submittedName>
</protein>
<evidence type="ECO:0000313" key="1">
    <source>
        <dbReference type="EMBL" id="MCP2332823.1"/>
    </source>
</evidence>
<dbReference type="EMBL" id="AUBJ02000001">
    <property type="protein sequence ID" value="MCP2332823.1"/>
    <property type="molecule type" value="Genomic_DNA"/>
</dbReference>
<gene>
    <name evidence="1" type="ORF">G443_003093</name>
</gene>
<accession>A0ABT1JJY2</accession>
<sequence>MARRLTTTLAAFGLAIMAAFGFLAINHSNPAPTIDIHLVVAAD</sequence>
<evidence type="ECO:0000313" key="2">
    <source>
        <dbReference type="Proteomes" id="UP000791080"/>
    </source>
</evidence>
<dbReference type="Proteomes" id="UP000791080">
    <property type="component" value="Unassembled WGS sequence"/>
</dbReference>
<comment type="caution">
    <text evidence="1">The sequence shown here is derived from an EMBL/GenBank/DDBJ whole genome shotgun (WGS) entry which is preliminary data.</text>
</comment>
<name>A0ABT1JJY2_ACTCY</name>
<reference evidence="1 2" key="1">
    <citation type="submission" date="2022-06" db="EMBL/GenBank/DDBJ databases">
        <title>Genomic Encyclopedia of Type Strains, Phase I: the one thousand microbial genomes (KMG-I) project.</title>
        <authorList>
            <person name="Kyrpides N."/>
        </authorList>
    </citation>
    <scope>NUCLEOTIDE SEQUENCE [LARGE SCALE GENOMIC DNA]</scope>
    <source>
        <strain evidence="1 2">DSM 43889</strain>
    </source>
</reference>